<feature type="domain" description="Phosphatidic acid phosphatase type 2/haloperoxidase" evidence="2">
    <location>
        <begin position="84"/>
        <end position="196"/>
    </location>
</feature>
<comment type="caution">
    <text evidence="3">The sequence shown here is derived from an EMBL/GenBank/DDBJ whole genome shotgun (WGS) entry which is preliminary data.</text>
</comment>
<keyword evidence="1" id="KW-0812">Transmembrane</keyword>
<dbReference type="InterPro" id="IPR036938">
    <property type="entry name" value="PAP2/HPO_sf"/>
</dbReference>
<name>A0ABS7JZ46_9BACI</name>
<dbReference type="Pfam" id="PF01569">
    <property type="entry name" value="PAP2"/>
    <property type="match status" value="1"/>
</dbReference>
<gene>
    <name evidence="3" type="ORF">H0185_00315</name>
</gene>
<dbReference type="Proteomes" id="UP000769780">
    <property type="component" value="Unassembled WGS sequence"/>
</dbReference>
<evidence type="ECO:0000259" key="2">
    <source>
        <dbReference type="SMART" id="SM00014"/>
    </source>
</evidence>
<proteinExistence type="predicted"/>
<feature type="transmembrane region" description="Helical" evidence="1">
    <location>
        <begin position="150"/>
        <end position="169"/>
    </location>
</feature>
<feature type="transmembrane region" description="Helical" evidence="1">
    <location>
        <begin position="81"/>
        <end position="101"/>
    </location>
</feature>
<keyword evidence="1" id="KW-1133">Transmembrane helix</keyword>
<organism evidence="3 4">
    <name type="scientific">Mesobacillus maritimus</name>
    <dbReference type="NCBI Taxonomy" id="1643336"/>
    <lineage>
        <taxon>Bacteria</taxon>
        <taxon>Bacillati</taxon>
        <taxon>Bacillota</taxon>
        <taxon>Bacilli</taxon>
        <taxon>Bacillales</taxon>
        <taxon>Bacillaceae</taxon>
        <taxon>Mesobacillus</taxon>
    </lineage>
</organism>
<sequence length="216" mass="23827">MGNIHSKRLVAGIAAVLAYLYLSSSIPTEGPIPLDKPISDVVKKTIGGGWLDVFSLLGSTKGFAIVAVMVLIWLGFKRKDYLAIGVFVFALLSGYIVNSFLKDWHNRPRPASEHLVEVTTLSFPSGNAMIGFILYSLTAYYLMKTFQSGLSRFVIGLGAFLIIFFYGASRVALNVHYPSDVMAGFAIGVVWTVSWIYIYEALSRKFKNNKKISLPV</sequence>
<keyword evidence="1" id="KW-0472">Membrane</keyword>
<keyword evidence="4" id="KW-1185">Reference proteome</keyword>
<evidence type="ECO:0000256" key="1">
    <source>
        <dbReference type="SAM" id="Phobius"/>
    </source>
</evidence>
<evidence type="ECO:0000313" key="4">
    <source>
        <dbReference type="Proteomes" id="UP000769780"/>
    </source>
</evidence>
<dbReference type="InterPro" id="IPR000326">
    <property type="entry name" value="PAP2/HPO"/>
</dbReference>
<dbReference type="Gene3D" id="1.20.144.10">
    <property type="entry name" value="Phosphatidic acid phosphatase type 2/haloperoxidase"/>
    <property type="match status" value="2"/>
</dbReference>
<accession>A0ABS7JZ46</accession>
<feature type="transmembrane region" description="Helical" evidence="1">
    <location>
        <begin position="181"/>
        <end position="202"/>
    </location>
</feature>
<evidence type="ECO:0000313" key="3">
    <source>
        <dbReference type="EMBL" id="MBY0095263.1"/>
    </source>
</evidence>
<feature type="transmembrane region" description="Helical" evidence="1">
    <location>
        <begin position="49"/>
        <end position="74"/>
    </location>
</feature>
<dbReference type="PANTHER" id="PTHR14969">
    <property type="entry name" value="SPHINGOSINE-1-PHOSPHATE PHOSPHOHYDROLASE"/>
    <property type="match status" value="1"/>
</dbReference>
<feature type="transmembrane region" description="Helical" evidence="1">
    <location>
        <begin position="121"/>
        <end position="143"/>
    </location>
</feature>
<dbReference type="PANTHER" id="PTHR14969:SF13">
    <property type="entry name" value="AT30094P"/>
    <property type="match status" value="1"/>
</dbReference>
<dbReference type="SMART" id="SM00014">
    <property type="entry name" value="acidPPc"/>
    <property type="match status" value="1"/>
</dbReference>
<dbReference type="RefSeq" id="WP_221870077.1">
    <property type="nucleotide sequence ID" value="NZ_JACWFH010000001.1"/>
</dbReference>
<dbReference type="EMBL" id="JACWFH010000001">
    <property type="protein sequence ID" value="MBY0095263.1"/>
    <property type="molecule type" value="Genomic_DNA"/>
</dbReference>
<dbReference type="SUPFAM" id="SSF48317">
    <property type="entry name" value="Acid phosphatase/Vanadium-dependent haloperoxidase"/>
    <property type="match status" value="1"/>
</dbReference>
<protein>
    <submittedName>
        <fullName evidence="3">Phosphatase PAP2 family protein</fullName>
    </submittedName>
</protein>
<reference evidence="3 4" key="1">
    <citation type="submission" date="2020-07" db="EMBL/GenBank/DDBJ databases">
        <title>Fungal Genomes of the International Space Station.</title>
        <authorList>
            <person name="Seuylemezian A."/>
            <person name="Singh N.K."/>
            <person name="Wood J."/>
            <person name="Venkateswaran K."/>
        </authorList>
    </citation>
    <scope>NUCLEOTIDE SEQUENCE [LARGE SCALE GENOMIC DNA]</scope>
    <source>
        <strain evidence="3 4">PL-B2</strain>
    </source>
</reference>
<dbReference type="CDD" id="cd03392">
    <property type="entry name" value="PAP2_like_2"/>
    <property type="match status" value="1"/>
</dbReference>